<dbReference type="KEGG" id="pgut:117676099"/>
<dbReference type="GO" id="GO:0016020">
    <property type="term" value="C:membrane"/>
    <property type="evidence" value="ECO:0007669"/>
    <property type="project" value="UniProtKB-SubCell"/>
</dbReference>
<dbReference type="SUPFAM" id="SSF50494">
    <property type="entry name" value="Trypsin-like serine proteases"/>
    <property type="match status" value="1"/>
</dbReference>
<name>A0A6P9D546_PANGU</name>
<keyword evidence="11" id="KW-1133">Transmembrane helix</keyword>
<comment type="function">
    <text evidence="1">Plays a role in neuronal plasticity and the proteolytic action may subserve structural reorganizations associated with learning and memory operations.</text>
</comment>
<evidence type="ECO:0000256" key="12">
    <source>
        <dbReference type="ARBA" id="ARBA00023136"/>
    </source>
</evidence>
<evidence type="ECO:0000256" key="6">
    <source>
        <dbReference type="ARBA" id="ARBA00022525"/>
    </source>
</evidence>
<evidence type="ECO:0000256" key="17">
    <source>
        <dbReference type="PROSITE-ProRule" id="PRU00196"/>
    </source>
</evidence>
<feature type="disulfide bond" evidence="17">
    <location>
        <begin position="188"/>
        <end position="198"/>
    </location>
</feature>
<feature type="domain" description="Kringle" evidence="20">
    <location>
        <begin position="46"/>
        <end position="122"/>
    </location>
</feature>
<keyword evidence="18" id="KW-0645">Protease</keyword>
<dbReference type="InterPro" id="IPR043504">
    <property type="entry name" value="Peptidase_S1_PA_chymotrypsin"/>
</dbReference>
<evidence type="ECO:0000256" key="8">
    <source>
        <dbReference type="ARBA" id="ARBA00022692"/>
    </source>
</evidence>
<feature type="domain" description="Peptidase S1" evidence="21">
    <location>
        <begin position="591"/>
        <end position="834"/>
    </location>
</feature>
<dbReference type="GO" id="GO:0005576">
    <property type="term" value="C:extracellular region"/>
    <property type="evidence" value="ECO:0007669"/>
    <property type="project" value="UniProtKB-SubCell"/>
</dbReference>
<feature type="domain" description="SRCR" evidence="22">
    <location>
        <begin position="460"/>
        <end position="560"/>
    </location>
</feature>
<feature type="disulfide bond" evidence="17">
    <location>
        <begin position="485"/>
        <end position="549"/>
    </location>
</feature>
<feature type="domain" description="SRCR" evidence="22">
    <location>
        <begin position="105"/>
        <end position="217"/>
    </location>
</feature>
<evidence type="ECO:0000256" key="9">
    <source>
        <dbReference type="ARBA" id="ARBA00022729"/>
    </source>
</evidence>
<evidence type="ECO:0000259" key="22">
    <source>
        <dbReference type="PROSITE" id="PS50287"/>
    </source>
</evidence>
<dbReference type="GeneID" id="117676099"/>
<dbReference type="PROSITE" id="PS50287">
    <property type="entry name" value="SRCR_2"/>
    <property type="match status" value="4"/>
</dbReference>
<feature type="disulfide bond" evidence="17">
    <location>
        <begin position="529"/>
        <end position="539"/>
    </location>
</feature>
<feature type="domain" description="SRCR" evidence="22">
    <location>
        <begin position="334"/>
        <end position="435"/>
    </location>
</feature>
<dbReference type="InterPro" id="IPR001254">
    <property type="entry name" value="Trypsin_dom"/>
</dbReference>
<dbReference type="InterPro" id="IPR018114">
    <property type="entry name" value="TRYPSIN_HIS"/>
</dbReference>
<evidence type="ECO:0000313" key="23">
    <source>
        <dbReference type="Proteomes" id="UP001652622"/>
    </source>
</evidence>
<dbReference type="InParanoid" id="A0A6P9D546"/>
<evidence type="ECO:0000259" key="20">
    <source>
        <dbReference type="PROSITE" id="PS50070"/>
    </source>
</evidence>
<dbReference type="FunFam" id="2.40.10.10:FF:000053">
    <property type="entry name" value="Neurotrypsin"/>
    <property type="match status" value="1"/>
</dbReference>
<dbReference type="PRINTS" id="PR00258">
    <property type="entry name" value="SPERACTRCPTR"/>
</dbReference>
<dbReference type="GO" id="GO:0004252">
    <property type="term" value="F:serine-type endopeptidase activity"/>
    <property type="evidence" value="ECO:0007669"/>
    <property type="project" value="InterPro"/>
</dbReference>
<dbReference type="PROSITE" id="PS00420">
    <property type="entry name" value="SRCR_1"/>
    <property type="match status" value="1"/>
</dbReference>
<dbReference type="PROSITE" id="PS00021">
    <property type="entry name" value="KRINGLE_1"/>
    <property type="match status" value="1"/>
</dbReference>
<feature type="domain" description="SRCR" evidence="22">
    <location>
        <begin position="226"/>
        <end position="326"/>
    </location>
</feature>
<evidence type="ECO:0000256" key="3">
    <source>
        <dbReference type="ARBA" id="ARBA00004613"/>
    </source>
</evidence>
<sequence length="836" mass="92287">MKNQLLAGGRMVLPQVFLSLLWLGSGQSVLGSQPNQNQLQNAGFALCDMQPSGYYNGSLTTTLSGSVCLNWSDFPDYIQQYPNRGLGNHNYCRNPDGGPNPWCFYQLISGATGWANCDCSQDSVRLTESGRVEIYYKGLWGMICDDEWTDLDASVVCQQLGLSETGTALRQRPSSSELLPLHLQSANCRGDEKMLSQCNYQEIFRACIQGTAGTTCGSSQAVGSPLRLVGGTKSFEGRVEIYHDGHWGTICDDRWDDKDAEVVCRHLDLSGFSRAVSWAHFGKGSGSILLDEVECSGNELSLDQCKKSDWGKHNCDHIEDAGVICDPFVAEGTIRLTGGLHPSEGRVEIYHNGRWGCICDDGWKTGINAQVACRQLGFNGPARLASKDEFAPGQGFILLDDVACIGTESSLMDCPHSNWGQHDCSHEEDVGIYCSVVGNRITEDKTGNFSSPGRWQGLLVRLVDGDQANEGHVELFLNGEWGRICAEGWTERAAAVVCRQLGYSGTAVAIHRPYSDAWHGPIHLDNVECSGTEHTLAECIIHQSGQHNCRQKKSARVICDYMRKERQFIRNDGSNIGLCGLRLTQHRNKRIIGGNKSSRGSWPWQVSLRLKGIHKDARLLCGATLISSCWVMTAAHCFKRFGVDVRRYLLRVGDHHTAVRDESERELPVEKILLHRNYRSSSNDNDIALVRMWGKGDNCLSFSPRVFPVCLPAGKQKAAMDRKSCVISGWGDTGRSYSRMLLQGTVPLLPRKVCKSRYGKKFTNRMLCAGNLSAGNRVDSCQGDSGGPLVCQRPNTQWVILGITSWGYGCGQKDSPGVYTKVSKFVPWIKKVTKII</sequence>
<dbReference type="Pfam" id="PF00051">
    <property type="entry name" value="Kringle"/>
    <property type="match status" value="1"/>
</dbReference>
<proteinExistence type="inferred from homology"/>
<dbReference type="SMART" id="SM00202">
    <property type="entry name" value="SR"/>
    <property type="match status" value="4"/>
</dbReference>
<dbReference type="Pfam" id="PF00530">
    <property type="entry name" value="SRCR"/>
    <property type="match status" value="4"/>
</dbReference>
<dbReference type="PROSITE" id="PS00134">
    <property type="entry name" value="TRYPSIN_HIS"/>
    <property type="match status" value="1"/>
</dbReference>
<dbReference type="RefSeq" id="XP_034291178.1">
    <property type="nucleotide sequence ID" value="XM_034435287.2"/>
</dbReference>
<dbReference type="InterPro" id="IPR036772">
    <property type="entry name" value="SRCR-like_dom_sf"/>
</dbReference>
<dbReference type="PROSITE" id="PS50070">
    <property type="entry name" value="KRINGLE_2"/>
    <property type="match status" value="1"/>
</dbReference>
<dbReference type="PANTHER" id="PTHR19331:SF22">
    <property type="entry name" value="DELETED IN MALIGNANT BRAIN TUMORS 1 PROTEIN"/>
    <property type="match status" value="1"/>
</dbReference>
<keyword evidence="18" id="KW-0720">Serine protease</keyword>
<dbReference type="InterPro" id="IPR018056">
    <property type="entry name" value="Kringle_CS"/>
</dbReference>
<dbReference type="AlphaFoldDB" id="A0A6P9D546"/>
<evidence type="ECO:0000256" key="4">
    <source>
        <dbReference type="ARBA" id="ARBA00009228"/>
    </source>
</evidence>
<comment type="subcellular location">
    <subcellularLocation>
        <location evidence="2">Membrane</location>
        <topology evidence="2">Single-pass membrane protein</topology>
    </subcellularLocation>
    <subcellularLocation>
        <location evidence="3">Secreted</location>
    </subcellularLocation>
</comment>
<dbReference type="FunFam" id="3.10.250.10:FF:000016">
    <property type="entry name" value="Scavenger receptor cysteine-rich protein type 12"/>
    <property type="match status" value="1"/>
</dbReference>
<dbReference type="SMART" id="SM00020">
    <property type="entry name" value="Tryp_SPc"/>
    <property type="match status" value="1"/>
</dbReference>
<dbReference type="FunFam" id="3.10.250.10:FF:000006">
    <property type="entry name" value="neurotrypsin isoform X2"/>
    <property type="match status" value="1"/>
</dbReference>
<keyword evidence="8" id="KW-0812">Transmembrane</keyword>
<dbReference type="Proteomes" id="UP001652622">
    <property type="component" value="Unplaced"/>
</dbReference>
<dbReference type="Gene3D" id="2.40.20.10">
    <property type="entry name" value="Plasminogen Kringle 4"/>
    <property type="match status" value="1"/>
</dbReference>
<dbReference type="Pfam" id="PF00089">
    <property type="entry name" value="Trypsin"/>
    <property type="match status" value="1"/>
</dbReference>
<dbReference type="InterPro" id="IPR038178">
    <property type="entry name" value="Kringle_sf"/>
</dbReference>
<keyword evidence="9 19" id="KW-0732">Signal</keyword>
<evidence type="ECO:0000256" key="11">
    <source>
        <dbReference type="ARBA" id="ARBA00022989"/>
    </source>
</evidence>
<dbReference type="OMA" id="ALVRMWG"/>
<comment type="similarity">
    <text evidence="4">Belongs to the peptidase S1 family. Snake venom subfamily.</text>
</comment>
<evidence type="ECO:0000256" key="7">
    <source>
        <dbReference type="ARBA" id="ARBA00022572"/>
    </source>
</evidence>
<dbReference type="Gene3D" id="2.40.10.10">
    <property type="entry name" value="Trypsin-like serine proteases"/>
    <property type="match status" value="1"/>
</dbReference>
<keyword evidence="14" id="KW-0325">Glycoprotein</keyword>
<keyword evidence="23" id="KW-1185">Reference proteome</keyword>
<dbReference type="PROSITE" id="PS00135">
    <property type="entry name" value="TRYPSIN_SER"/>
    <property type="match status" value="1"/>
</dbReference>
<accession>A0A6P9D546</accession>
<dbReference type="InterPro" id="IPR009003">
    <property type="entry name" value="Peptidase_S1_PA"/>
</dbReference>
<evidence type="ECO:0000256" key="16">
    <source>
        <dbReference type="PROSITE-ProRule" id="PRU00121"/>
    </source>
</evidence>
<feature type="disulfide bond" evidence="17">
    <location>
        <begin position="251"/>
        <end position="315"/>
    </location>
</feature>
<dbReference type="GO" id="GO:0006508">
    <property type="term" value="P:proteolysis"/>
    <property type="evidence" value="ECO:0007669"/>
    <property type="project" value="UniProtKB-KW"/>
</dbReference>
<evidence type="ECO:0000256" key="10">
    <source>
        <dbReference type="ARBA" id="ARBA00022737"/>
    </source>
</evidence>
<keyword evidence="13 17" id="KW-1015">Disulfide bond</keyword>
<feature type="disulfide bond" evidence="17">
    <location>
        <begin position="404"/>
        <end position="414"/>
    </location>
</feature>
<dbReference type="PANTHER" id="PTHR19331">
    <property type="entry name" value="SCAVENGER RECEPTOR DOMAIN-CONTAINING"/>
    <property type="match status" value="1"/>
</dbReference>
<keyword evidence="7 16" id="KW-0420">Kringle</keyword>
<dbReference type="InterPro" id="IPR000001">
    <property type="entry name" value="Kringle"/>
</dbReference>
<feature type="chain" id="PRO_5028036555" description="Neurotrypsin" evidence="19">
    <location>
        <begin position="27"/>
        <end position="836"/>
    </location>
</feature>
<feature type="signal peptide" evidence="19">
    <location>
        <begin position="1"/>
        <end position="26"/>
    </location>
</feature>
<dbReference type="Gene3D" id="3.10.250.10">
    <property type="entry name" value="SRCR-like domain"/>
    <property type="match status" value="4"/>
</dbReference>
<dbReference type="SUPFAM" id="SSF57440">
    <property type="entry name" value="Kringle-like"/>
    <property type="match status" value="1"/>
</dbReference>
<keyword evidence="6" id="KW-0964">Secreted</keyword>
<reference evidence="24" key="1">
    <citation type="submission" date="2025-08" db="UniProtKB">
        <authorList>
            <consortium name="RefSeq"/>
        </authorList>
    </citation>
    <scope>IDENTIFICATION</scope>
    <source>
        <tissue evidence="24">Blood</tissue>
    </source>
</reference>
<dbReference type="GO" id="GO:0035821">
    <property type="term" value="P:modulation of process of another organism"/>
    <property type="evidence" value="ECO:0007669"/>
    <property type="project" value="UniProtKB-ARBA"/>
</dbReference>
<evidence type="ECO:0000313" key="24">
    <source>
        <dbReference type="RefSeq" id="XP_034291178.1"/>
    </source>
</evidence>
<dbReference type="InterPro" id="IPR001314">
    <property type="entry name" value="Peptidase_S1A"/>
</dbReference>
<feature type="disulfide bond" evidence="17">
    <location>
        <begin position="498"/>
        <end position="559"/>
    </location>
</feature>
<evidence type="ECO:0000256" key="1">
    <source>
        <dbReference type="ARBA" id="ARBA00002744"/>
    </source>
</evidence>
<comment type="caution">
    <text evidence="17">Lacks conserved residue(s) required for the propagation of feature annotation.</text>
</comment>
<evidence type="ECO:0000256" key="2">
    <source>
        <dbReference type="ARBA" id="ARBA00004167"/>
    </source>
</evidence>
<evidence type="ECO:0000256" key="13">
    <source>
        <dbReference type="ARBA" id="ARBA00023157"/>
    </source>
</evidence>
<gene>
    <name evidence="24" type="primary">LOC117676099</name>
</gene>
<dbReference type="SUPFAM" id="SSF56487">
    <property type="entry name" value="SRCR-like"/>
    <property type="match status" value="4"/>
</dbReference>
<evidence type="ECO:0000256" key="19">
    <source>
        <dbReference type="SAM" id="SignalP"/>
    </source>
</evidence>
<evidence type="ECO:0000256" key="14">
    <source>
        <dbReference type="ARBA" id="ARBA00023180"/>
    </source>
</evidence>
<evidence type="ECO:0000259" key="21">
    <source>
        <dbReference type="PROSITE" id="PS50240"/>
    </source>
</evidence>
<dbReference type="InterPro" id="IPR033116">
    <property type="entry name" value="TRYPSIN_SER"/>
</dbReference>
<dbReference type="CDD" id="cd00190">
    <property type="entry name" value="Tryp_SPc"/>
    <property type="match status" value="1"/>
</dbReference>
<dbReference type="PROSITE" id="PS50240">
    <property type="entry name" value="TRYPSIN_DOM"/>
    <property type="match status" value="1"/>
</dbReference>
<dbReference type="FunFam" id="3.10.250.10:FF:000005">
    <property type="entry name" value="Neurotrypsin isoform A"/>
    <property type="match status" value="2"/>
</dbReference>
<keyword evidence="12" id="KW-0472">Membrane</keyword>
<keyword evidence="10" id="KW-0677">Repeat</keyword>
<dbReference type="InterPro" id="IPR001190">
    <property type="entry name" value="SRCR"/>
</dbReference>
<dbReference type="InterPro" id="IPR013806">
    <property type="entry name" value="Kringle-like"/>
</dbReference>
<dbReference type="PRINTS" id="PR00722">
    <property type="entry name" value="CHYMOTRYPSIN"/>
</dbReference>
<feature type="disulfide bond" evidence="17">
    <location>
        <begin position="264"/>
        <end position="325"/>
    </location>
</feature>
<evidence type="ECO:0000256" key="18">
    <source>
        <dbReference type="RuleBase" id="RU363034"/>
    </source>
</evidence>
<dbReference type="SMART" id="SM00130">
    <property type="entry name" value="KR"/>
    <property type="match status" value="1"/>
</dbReference>
<evidence type="ECO:0000256" key="5">
    <source>
        <dbReference type="ARBA" id="ARBA00017669"/>
    </source>
</evidence>
<protein>
    <recommendedName>
        <fullName evidence="5">Neurotrypsin</fullName>
    </recommendedName>
    <alternativeName>
        <fullName evidence="15">Serine protease 12</fullName>
    </alternativeName>
</protein>
<evidence type="ECO:0000256" key="15">
    <source>
        <dbReference type="ARBA" id="ARBA00030576"/>
    </source>
</evidence>
<dbReference type="PRINTS" id="PR00018">
    <property type="entry name" value="KRINGLE"/>
</dbReference>
<feature type="disulfide bond" evidence="17">
    <location>
        <begin position="295"/>
        <end position="305"/>
    </location>
</feature>
<organism evidence="23 24">
    <name type="scientific">Pantherophis guttatus</name>
    <name type="common">Corn snake</name>
    <name type="synonym">Elaphe guttata</name>
    <dbReference type="NCBI Taxonomy" id="94885"/>
    <lineage>
        <taxon>Eukaryota</taxon>
        <taxon>Metazoa</taxon>
        <taxon>Chordata</taxon>
        <taxon>Craniata</taxon>
        <taxon>Vertebrata</taxon>
        <taxon>Euteleostomi</taxon>
        <taxon>Lepidosauria</taxon>
        <taxon>Squamata</taxon>
        <taxon>Bifurcata</taxon>
        <taxon>Unidentata</taxon>
        <taxon>Episquamata</taxon>
        <taxon>Toxicofera</taxon>
        <taxon>Serpentes</taxon>
        <taxon>Colubroidea</taxon>
        <taxon>Colubridae</taxon>
        <taxon>Colubrinae</taxon>
        <taxon>Pantherophis</taxon>
    </lineage>
</organism>
<keyword evidence="18" id="KW-0378">Hydrolase</keyword>
<feature type="disulfide bond" evidence="17">
    <location>
        <begin position="373"/>
        <end position="434"/>
    </location>
</feature>